<name>W9STY7_9ROSA</name>
<feature type="region of interest" description="Disordered" evidence="1">
    <location>
        <begin position="36"/>
        <end position="146"/>
    </location>
</feature>
<dbReference type="EMBL" id="KE346101">
    <property type="protein sequence ID" value="EXC26271.1"/>
    <property type="molecule type" value="Genomic_DNA"/>
</dbReference>
<protein>
    <submittedName>
        <fullName evidence="4">Uncharacterized protein</fullName>
    </submittedName>
</protein>
<keyword evidence="2" id="KW-0812">Transmembrane</keyword>
<dbReference type="AlphaFoldDB" id="W9STY7"/>
<evidence type="ECO:0000256" key="2">
    <source>
        <dbReference type="SAM" id="Phobius"/>
    </source>
</evidence>
<feature type="transmembrane region" description="Helical" evidence="2">
    <location>
        <begin position="162"/>
        <end position="181"/>
    </location>
</feature>
<keyword evidence="2" id="KW-1133">Transmembrane helix</keyword>
<dbReference type="PANTHER" id="PTHR34200">
    <property type="entry name" value="DENTIN SIALOPHOSPHOPROTEIN-LIKE ISOFORM X1"/>
    <property type="match status" value="1"/>
</dbReference>
<dbReference type="PANTHER" id="PTHR34200:SF5">
    <property type="match status" value="1"/>
</dbReference>
<gene>
    <name evidence="4" type="ORF">L484_022845</name>
</gene>
<organism evidence="4 5">
    <name type="scientific">Morus notabilis</name>
    <dbReference type="NCBI Taxonomy" id="981085"/>
    <lineage>
        <taxon>Eukaryota</taxon>
        <taxon>Viridiplantae</taxon>
        <taxon>Streptophyta</taxon>
        <taxon>Embryophyta</taxon>
        <taxon>Tracheophyta</taxon>
        <taxon>Spermatophyta</taxon>
        <taxon>Magnoliopsida</taxon>
        <taxon>eudicotyledons</taxon>
        <taxon>Gunneridae</taxon>
        <taxon>Pentapetalae</taxon>
        <taxon>rosids</taxon>
        <taxon>fabids</taxon>
        <taxon>Rosales</taxon>
        <taxon>Moraceae</taxon>
        <taxon>Moreae</taxon>
        <taxon>Morus</taxon>
    </lineage>
</organism>
<keyword evidence="3" id="KW-0732">Signal</keyword>
<sequence>MDRNGLAAVFLFFLIVSDFSDASSLLFNLGKFVVTKDSVPGSPVPISGNGTTTEKNLDPKPAKETQTSDEKKLDPKPANKTSTGKESDTQTGNETSNEKPVPPVPKDSPVQPSDKDTSNSQPQNGKTEKKKEEKTDSGSVTEESCDGLSPSCIIQNVLVACIWFYALMLGGMFGCCHLYSFELGSANNSPLMVECFALQEGLLFAAVNEWKISAQSKSFHGLHGPVVDDICSLLSTLNCSCNFGPQFVNGATHSLARFGFSVGESMYWTDSLPHWLSSVVSEECCLV</sequence>
<reference evidence="5" key="1">
    <citation type="submission" date="2013-01" db="EMBL/GenBank/DDBJ databases">
        <title>Draft Genome Sequence of a Mulberry Tree, Morus notabilis C.K. Schneid.</title>
        <authorList>
            <person name="He N."/>
            <person name="Zhao S."/>
        </authorList>
    </citation>
    <scope>NUCLEOTIDE SEQUENCE</scope>
</reference>
<keyword evidence="5" id="KW-1185">Reference proteome</keyword>
<dbReference type="Proteomes" id="UP000030645">
    <property type="component" value="Unassembled WGS sequence"/>
</dbReference>
<feature type="signal peptide" evidence="3">
    <location>
        <begin position="1"/>
        <end position="22"/>
    </location>
</feature>
<feature type="compositionally biased region" description="Basic and acidic residues" evidence="1">
    <location>
        <begin position="126"/>
        <end position="136"/>
    </location>
</feature>
<evidence type="ECO:0000313" key="5">
    <source>
        <dbReference type="Proteomes" id="UP000030645"/>
    </source>
</evidence>
<accession>W9STY7</accession>
<evidence type="ECO:0000256" key="3">
    <source>
        <dbReference type="SAM" id="SignalP"/>
    </source>
</evidence>
<keyword evidence="2" id="KW-0472">Membrane</keyword>
<feature type="compositionally biased region" description="Basic and acidic residues" evidence="1">
    <location>
        <begin position="55"/>
        <end position="88"/>
    </location>
</feature>
<evidence type="ECO:0000313" key="4">
    <source>
        <dbReference type="EMBL" id="EXC26271.1"/>
    </source>
</evidence>
<proteinExistence type="predicted"/>
<feature type="chain" id="PRO_5004932126" evidence="3">
    <location>
        <begin position="23"/>
        <end position="287"/>
    </location>
</feature>
<evidence type="ECO:0000256" key="1">
    <source>
        <dbReference type="SAM" id="MobiDB-lite"/>
    </source>
</evidence>